<feature type="transmembrane region" description="Helical" evidence="9">
    <location>
        <begin position="134"/>
        <end position="157"/>
    </location>
</feature>
<dbReference type="Pfam" id="PF00664">
    <property type="entry name" value="ABC_membrane"/>
    <property type="match status" value="1"/>
</dbReference>
<dbReference type="GO" id="GO:0005524">
    <property type="term" value="F:ATP binding"/>
    <property type="evidence" value="ECO:0007669"/>
    <property type="project" value="UniProtKB-KW"/>
</dbReference>
<dbReference type="OrthoDB" id="9770415at2"/>
<evidence type="ECO:0000313" key="13">
    <source>
        <dbReference type="Proteomes" id="UP000249579"/>
    </source>
</evidence>
<feature type="transmembrane region" description="Helical" evidence="9">
    <location>
        <begin position="163"/>
        <end position="182"/>
    </location>
</feature>
<dbReference type="RefSeq" id="WP_111746430.1">
    <property type="nucleotide sequence ID" value="NZ_DALZDE010000005.1"/>
</dbReference>
<keyword evidence="6 9" id="KW-1133">Transmembrane helix</keyword>
<dbReference type="PROSITE" id="PS50893">
    <property type="entry name" value="ABC_TRANSPORTER_2"/>
    <property type="match status" value="1"/>
</dbReference>
<dbReference type="GO" id="GO:0016887">
    <property type="term" value="F:ATP hydrolysis activity"/>
    <property type="evidence" value="ECO:0007669"/>
    <property type="project" value="InterPro"/>
</dbReference>
<proteinExistence type="inferred from homology"/>
<dbReference type="InterPro" id="IPR003593">
    <property type="entry name" value="AAA+_ATPase"/>
</dbReference>
<keyword evidence="5 12" id="KW-0067">ATP-binding</keyword>
<dbReference type="InterPro" id="IPR036640">
    <property type="entry name" value="ABC1_TM_sf"/>
</dbReference>
<dbReference type="PROSITE" id="PS50929">
    <property type="entry name" value="ABC_TM1F"/>
    <property type="match status" value="1"/>
</dbReference>
<evidence type="ECO:0000256" key="7">
    <source>
        <dbReference type="ARBA" id="ARBA00023136"/>
    </source>
</evidence>
<dbReference type="PROSITE" id="PS00211">
    <property type="entry name" value="ABC_TRANSPORTER_1"/>
    <property type="match status" value="1"/>
</dbReference>
<dbReference type="GO" id="GO:0015421">
    <property type="term" value="F:ABC-type oligopeptide transporter activity"/>
    <property type="evidence" value="ECO:0007669"/>
    <property type="project" value="TreeGrafter"/>
</dbReference>
<evidence type="ECO:0000256" key="8">
    <source>
        <dbReference type="ARBA" id="ARBA00025074"/>
    </source>
</evidence>
<comment type="function">
    <text evidence="8">May be involved in multidrug export. Transmembrane domains (TMD) form a pore in the cell membrane and the ATP-binding domain (NBD) is responsible for energy generation.</text>
</comment>
<dbReference type="SMART" id="SM00382">
    <property type="entry name" value="AAA"/>
    <property type="match status" value="1"/>
</dbReference>
<keyword evidence="7 9" id="KW-0472">Membrane</keyword>
<dbReference type="Proteomes" id="UP000249579">
    <property type="component" value="Unassembled WGS sequence"/>
</dbReference>
<evidence type="ECO:0000256" key="1">
    <source>
        <dbReference type="ARBA" id="ARBA00004651"/>
    </source>
</evidence>
<dbReference type="Gene3D" id="3.40.50.300">
    <property type="entry name" value="P-loop containing nucleotide triphosphate hydrolases"/>
    <property type="match status" value="1"/>
</dbReference>
<name>A0A328A4X9_9STAP</name>
<feature type="domain" description="ABC transmembrane type-1" evidence="11">
    <location>
        <begin position="17"/>
        <end position="306"/>
    </location>
</feature>
<keyword evidence="3 9" id="KW-0812">Transmembrane</keyword>
<dbReference type="InterPro" id="IPR017871">
    <property type="entry name" value="ABC_transporter-like_CS"/>
</dbReference>
<dbReference type="PANTHER" id="PTHR43394">
    <property type="entry name" value="ATP-DEPENDENT PERMEASE MDL1, MITOCHONDRIAL"/>
    <property type="match status" value="1"/>
</dbReference>
<dbReference type="Gene3D" id="1.20.1560.10">
    <property type="entry name" value="ABC transporter type 1, transmembrane domain"/>
    <property type="match status" value="1"/>
</dbReference>
<feature type="domain" description="ABC transporter" evidence="10">
    <location>
        <begin position="340"/>
        <end position="575"/>
    </location>
</feature>
<protein>
    <submittedName>
        <fullName evidence="12">Multidrug ABC transporter ATP-binding protein</fullName>
    </submittedName>
</protein>
<dbReference type="AlphaFoldDB" id="A0A328A4X9"/>
<organism evidence="12 13">
    <name type="scientific">Macrococcoides bohemicum</name>
    <dbReference type="NCBI Taxonomy" id="1903056"/>
    <lineage>
        <taxon>Bacteria</taxon>
        <taxon>Bacillati</taxon>
        <taxon>Bacillota</taxon>
        <taxon>Bacilli</taxon>
        <taxon>Bacillales</taxon>
        <taxon>Staphylococcaceae</taxon>
        <taxon>Macrococcoides</taxon>
    </lineage>
</organism>
<dbReference type="InterPro" id="IPR027417">
    <property type="entry name" value="P-loop_NTPase"/>
</dbReference>
<evidence type="ECO:0000256" key="2">
    <source>
        <dbReference type="ARBA" id="ARBA00005417"/>
    </source>
</evidence>
<feature type="transmembrane region" description="Helical" evidence="9">
    <location>
        <begin position="57"/>
        <end position="73"/>
    </location>
</feature>
<accession>A0A328A4X9</accession>
<dbReference type="EMBL" id="PZJG01000006">
    <property type="protein sequence ID" value="RAK48904.1"/>
    <property type="molecule type" value="Genomic_DNA"/>
</dbReference>
<dbReference type="InterPro" id="IPR003439">
    <property type="entry name" value="ABC_transporter-like_ATP-bd"/>
</dbReference>
<evidence type="ECO:0000256" key="3">
    <source>
        <dbReference type="ARBA" id="ARBA00022692"/>
    </source>
</evidence>
<dbReference type="GO" id="GO:0005886">
    <property type="term" value="C:plasma membrane"/>
    <property type="evidence" value="ECO:0007669"/>
    <property type="project" value="UniProtKB-SubCell"/>
</dbReference>
<dbReference type="PANTHER" id="PTHR43394:SF1">
    <property type="entry name" value="ATP-BINDING CASSETTE SUB-FAMILY B MEMBER 10, MITOCHONDRIAL"/>
    <property type="match status" value="1"/>
</dbReference>
<keyword evidence="4" id="KW-0547">Nucleotide-binding</keyword>
<dbReference type="SUPFAM" id="SSF52540">
    <property type="entry name" value="P-loop containing nucleoside triphosphate hydrolases"/>
    <property type="match status" value="1"/>
</dbReference>
<gene>
    <name evidence="12" type="ORF">BHX94_09650</name>
</gene>
<evidence type="ECO:0000259" key="11">
    <source>
        <dbReference type="PROSITE" id="PS50929"/>
    </source>
</evidence>
<evidence type="ECO:0000259" key="10">
    <source>
        <dbReference type="PROSITE" id="PS50893"/>
    </source>
</evidence>
<evidence type="ECO:0000256" key="9">
    <source>
        <dbReference type="SAM" id="Phobius"/>
    </source>
</evidence>
<comment type="similarity">
    <text evidence="2">Belongs to the ABC transporter superfamily.</text>
</comment>
<comment type="subcellular location">
    <subcellularLocation>
        <location evidence="1">Cell membrane</location>
        <topology evidence="1">Multi-pass membrane protein</topology>
    </subcellularLocation>
</comment>
<comment type="caution">
    <text evidence="12">The sequence shown here is derived from an EMBL/GenBank/DDBJ whole genome shotgun (WGS) entry which is preliminary data.</text>
</comment>
<dbReference type="Pfam" id="PF00005">
    <property type="entry name" value="ABC_tran"/>
    <property type="match status" value="1"/>
</dbReference>
<evidence type="ECO:0000256" key="5">
    <source>
        <dbReference type="ARBA" id="ARBA00022840"/>
    </source>
</evidence>
<dbReference type="SUPFAM" id="SSF90123">
    <property type="entry name" value="ABC transporter transmembrane region"/>
    <property type="match status" value="1"/>
</dbReference>
<dbReference type="CDD" id="cd18554">
    <property type="entry name" value="ABC_6TM_Sav1866_like"/>
    <property type="match status" value="1"/>
</dbReference>
<feature type="transmembrane region" description="Helical" evidence="9">
    <location>
        <begin position="12"/>
        <end position="37"/>
    </location>
</feature>
<evidence type="ECO:0000313" key="12">
    <source>
        <dbReference type="EMBL" id="RAK48904.1"/>
    </source>
</evidence>
<dbReference type="InterPro" id="IPR039421">
    <property type="entry name" value="Type_1_exporter"/>
</dbReference>
<reference evidence="12 13" key="1">
    <citation type="journal article" date="2018" name="Front. Microbiol.">
        <title>Description and Comparative Genomics of Macrococcus caseolyticus subsp. hominis subsp. nov., Macrococcus goetzii sp. nov., Macrococcus epidermidis sp. nov., and Macrococcus bohemicus sp. nov., Novel Macrococci From Human Clinical Material With Virulence Potential and Suspected Uptake of Foreign DNA by Natural Transformation.</title>
        <authorList>
            <person name="Maslanova I."/>
            <person name="Wertheimer Z."/>
            <person name="Sedlacek I."/>
            <person name="Svec P."/>
            <person name="Indrakova A."/>
            <person name="Kovarovic V."/>
            <person name="Schumann P."/>
            <person name="Sproer C."/>
            <person name="Kralova S."/>
            <person name="Sedo O."/>
            <person name="Kristofova L."/>
            <person name="Vrbovska V."/>
            <person name="Fuzik T."/>
            <person name="Petras P."/>
            <person name="Zdrahal Z."/>
            <person name="Ruzickova V."/>
            <person name="Doskar J."/>
            <person name="Pantucek R."/>
        </authorList>
    </citation>
    <scope>NUCLEOTIDE SEQUENCE [LARGE SCALE GENOMIC DNA]</scope>
    <source>
        <strain evidence="12 13">03/115</strain>
    </source>
</reference>
<dbReference type="InterPro" id="IPR011527">
    <property type="entry name" value="ABC1_TM_dom"/>
</dbReference>
<evidence type="ECO:0000256" key="4">
    <source>
        <dbReference type="ARBA" id="ARBA00022741"/>
    </source>
</evidence>
<dbReference type="FunFam" id="3.40.50.300:FF:000218">
    <property type="entry name" value="Multidrug ABC transporter ATP-binding protein"/>
    <property type="match status" value="1"/>
</dbReference>
<dbReference type="CDD" id="cd03251">
    <property type="entry name" value="ABCC_MsbA"/>
    <property type="match status" value="1"/>
</dbReference>
<evidence type="ECO:0000256" key="6">
    <source>
        <dbReference type="ARBA" id="ARBA00022989"/>
    </source>
</evidence>
<sequence>MIKRYMQFVKPYWMLIILTIAIGILKFGIPLMIPLLIKYVIDDVISNGAMTIEEKKSALMNVILIFGFIFVVIRPPVEYYRQYLAQWTSNKILYDIRKKLYKHLQALSVRFYSNNKVGEVISRVINDVESTKDFIVTGLMNVWLDLVTIIIALAIMFTMDVKLTLISLIVFPFYMFSIYYFFGNLRKLTRARSQSLAEVQGFLHERVQGMTVIKTFAIEEEENERFNKRNKNFLKKATDHTKWNAKSFAVINTITDIGPLLVVGFGAYLVIEGDLTVGSLAAFIAYLDRLYGPLRRLVSSSTTLTQSLASMDRMFQLFDEPYDVKDEPHARDIKVQHGDITFKNVGFKYNENDEEVLHHVNLDITSGETVAFVGMSGGGKSTMISLIPRFYDVTSGEIEIDHVPLKDYSIESLRTQIGMVMQDNILFSESIRENILLGKPNATEEEMIYAAKLANAHDFIMSLPDGYDTEVGERGVKLSGGQKQRVAISRVFLKNPPILILDEATSALDLESEAVIQEALETLSKDRTTVIVAHRLSTITHADKIVVIQNGEIVEIGTHQELMNNRSHYYNLYSIQHLEAE</sequence>